<keyword evidence="5" id="KW-1185">Reference proteome</keyword>
<dbReference type="InterPro" id="IPR046903">
    <property type="entry name" value="Mab-21-like_nuc_Trfase"/>
</dbReference>
<evidence type="ECO:0000259" key="2">
    <source>
        <dbReference type="Pfam" id="PF03281"/>
    </source>
</evidence>
<dbReference type="InterPro" id="IPR024810">
    <property type="entry name" value="MAB21L/cGLR"/>
</dbReference>
<dbReference type="Proteomes" id="UP000828390">
    <property type="component" value="Unassembled WGS sequence"/>
</dbReference>
<feature type="domain" description="Mab-21-like HhH/H2TH-like" evidence="3">
    <location>
        <begin position="283"/>
        <end position="361"/>
    </location>
</feature>
<reference evidence="4" key="1">
    <citation type="journal article" date="2019" name="bioRxiv">
        <title>The Genome of the Zebra Mussel, Dreissena polymorpha: A Resource for Invasive Species Research.</title>
        <authorList>
            <person name="McCartney M.A."/>
            <person name="Auch B."/>
            <person name="Kono T."/>
            <person name="Mallez S."/>
            <person name="Zhang Y."/>
            <person name="Obille A."/>
            <person name="Becker A."/>
            <person name="Abrahante J.E."/>
            <person name="Garbe J."/>
            <person name="Badalamenti J.P."/>
            <person name="Herman A."/>
            <person name="Mangelson H."/>
            <person name="Liachko I."/>
            <person name="Sullivan S."/>
            <person name="Sone E.D."/>
            <person name="Koren S."/>
            <person name="Silverstein K.A.T."/>
            <person name="Beckman K.B."/>
            <person name="Gohl D.M."/>
        </authorList>
    </citation>
    <scope>NUCLEOTIDE SEQUENCE</scope>
    <source>
        <strain evidence="4">Duluth1</strain>
        <tissue evidence="4">Whole animal</tissue>
    </source>
</reference>
<comment type="caution">
    <text evidence="4">The sequence shown here is derived from an EMBL/GenBank/DDBJ whole genome shotgun (WGS) entry which is preliminary data.</text>
</comment>
<evidence type="ECO:0000313" key="5">
    <source>
        <dbReference type="Proteomes" id="UP000828390"/>
    </source>
</evidence>
<comment type="similarity">
    <text evidence="1">Belongs to the mab-21 family.</text>
</comment>
<feature type="domain" description="Mab-21-like nucleotidyltransferase" evidence="2">
    <location>
        <begin position="120"/>
        <end position="272"/>
    </location>
</feature>
<organism evidence="4 5">
    <name type="scientific">Dreissena polymorpha</name>
    <name type="common">Zebra mussel</name>
    <name type="synonym">Mytilus polymorpha</name>
    <dbReference type="NCBI Taxonomy" id="45954"/>
    <lineage>
        <taxon>Eukaryota</taxon>
        <taxon>Metazoa</taxon>
        <taxon>Spiralia</taxon>
        <taxon>Lophotrochozoa</taxon>
        <taxon>Mollusca</taxon>
        <taxon>Bivalvia</taxon>
        <taxon>Autobranchia</taxon>
        <taxon>Heteroconchia</taxon>
        <taxon>Euheterodonta</taxon>
        <taxon>Imparidentia</taxon>
        <taxon>Neoheterodontei</taxon>
        <taxon>Myida</taxon>
        <taxon>Dreissenoidea</taxon>
        <taxon>Dreissenidae</taxon>
        <taxon>Dreissena</taxon>
    </lineage>
</organism>
<evidence type="ECO:0000256" key="1">
    <source>
        <dbReference type="ARBA" id="ARBA00008307"/>
    </source>
</evidence>
<sequence length="476" mass="55224">MAEGRIDRTMSDTGRLSIHNSMYSSNSRTSFEGVSVEVSNIMTMLGYGEEIRRRRVQKYRELDMRWNERMDLFTIITAGSKAEGLTSWVESDYDMLYVPKSTLCVEAGVDLHSIPDYMEVYRMDTDVYPGHCRMLLERTYPQSLLKSALCDDEKGNTLLSSALVLDTLCSALVLDMLSKMKFERVPLERAGPSLPLSVGQDLNFDIVFAIRCQCPGIMQRWTERPRHWPPPDVVQKVVSLGSLVTPVGFKGSANKNLEWRMCFNMGETELVSNLNGPQAKLYVILKMIVKEVLKPTNKEITSYVLKNIIFWQAESNSPAMFQESNLIHMLHDALGTLRTVISSTQLPYYMIPERNLMAACGLKDEQQRKWVADITNMMAEGPKVMLRLSKIRNAIICHQEPLLWFSRRKIELEMLMLEYNRIMPRDYEHRQYDNAYIIEQEIRRHMNELLREVHMRMLMEGGYVNDPMDIWRRVLM</sequence>
<reference evidence="4" key="2">
    <citation type="submission" date="2020-11" db="EMBL/GenBank/DDBJ databases">
        <authorList>
            <person name="McCartney M.A."/>
            <person name="Auch B."/>
            <person name="Kono T."/>
            <person name="Mallez S."/>
            <person name="Becker A."/>
            <person name="Gohl D.M."/>
            <person name="Silverstein K.A.T."/>
            <person name="Koren S."/>
            <person name="Bechman K.B."/>
            <person name="Herman A."/>
            <person name="Abrahante J.E."/>
            <person name="Garbe J."/>
        </authorList>
    </citation>
    <scope>NUCLEOTIDE SEQUENCE</scope>
    <source>
        <strain evidence="4">Duluth1</strain>
        <tissue evidence="4">Whole animal</tissue>
    </source>
</reference>
<dbReference type="Pfam" id="PF20266">
    <property type="entry name" value="Mab-21_C"/>
    <property type="match status" value="1"/>
</dbReference>
<accession>A0A9D4R1A7</accession>
<evidence type="ECO:0008006" key="6">
    <source>
        <dbReference type="Google" id="ProtNLM"/>
    </source>
</evidence>
<dbReference type="Pfam" id="PF03281">
    <property type="entry name" value="Mab-21"/>
    <property type="match status" value="1"/>
</dbReference>
<dbReference type="InterPro" id="IPR046906">
    <property type="entry name" value="Mab-21_HhH/H2TH-like"/>
</dbReference>
<name>A0A9D4R1A7_DREPO</name>
<evidence type="ECO:0000313" key="4">
    <source>
        <dbReference type="EMBL" id="KAH3850352.1"/>
    </source>
</evidence>
<dbReference type="AlphaFoldDB" id="A0A9D4R1A7"/>
<dbReference type="Gene3D" id="1.10.1410.40">
    <property type="match status" value="1"/>
</dbReference>
<dbReference type="SMART" id="SM01265">
    <property type="entry name" value="Mab-21"/>
    <property type="match status" value="1"/>
</dbReference>
<dbReference type="PANTHER" id="PTHR10656:SF69">
    <property type="entry name" value="MAB-21-LIKE HHH_H2TH-LIKE DOMAIN-CONTAINING PROTEIN"/>
    <property type="match status" value="1"/>
</dbReference>
<gene>
    <name evidence="4" type="ORF">DPMN_092761</name>
</gene>
<evidence type="ECO:0000259" key="3">
    <source>
        <dbReference type="Pfam" id="PF20266"/>
    </source>
</evidence>
<protein>
    <recommendedName>
        <fullName evidence="6">Mab-21-like nucleotidyltransferase domain-containing protein</fullName>
    </recommendedName>
</protein>
<dbReference type="OrthoDB" id="6112914at2759"/>
<dbReference type="PANTHER" id="PTHR10656">
    <property type="entry name" value="CELL FATE DETERMINING PROTEIN MAB21-RELATED"/>
    <property type="match status" value="1"/>
</dbReference>
<proteinExistence type="inferred from homology"/>
<dbReference type="EMBL" id="JAIWYP010000003">
    <property type="protein sequence ID" value="KAH3850352.1"/>
    <property type="molecule type" value="Genomic_DNA"/>
</dbReference>